<feature type="compositionally biased region" description="Basic and acidic residues" evidence="1">
    <location>
        <begin position="281"/>
        <end position="294"/>
    </location>
</feature>
<evidence type="ECO:0000256" key="2">
    <source>
        <dbReference type="SAM" id="SignalP"/>
    </source>
</evidence>
<protein>
    <submittedName>
        <fullName evidence="4">DUF4097 family beta strand repeat-containing protein</fullName>
    </submittedName>
</protein>
<name>A0ABP7WZ45_9ACTN</name>
<feature type="domain" description="DUF4097" evidence="3">
    <location>
        <begin position="173"/>
        <end position="309"/>
    </location>
</feature>
<reference evidence="5" key="1">
    <citation type="journal article" date="2019" name="Int. J. Syst. Evol. Microbiol.">
        <title>The Global Catalogue of Microorganisms (GCM) 10K type strain sequencing project: providing services to taxonomists for standard genome sequencing and annotation.</title>
        <authorList>
            <consortium name="The Broad Institute Genomics Platform"/>
            <consortium name="The Broad Institute Genome Sequencing Center for Infectious Disease"/>
            <person name="Wu L."/>
            <person name="Ma J."/>
        </authorList>
    </citation>
    <scope>NUCLEOTIDE SEQUENCE [LARGE SCALE GENOMIC DNA]</scope>
    <source>
        <strain evidence="5">JCM 16702</strain>
    </source>
</reference>
<comment type="caution">
    <text evidence="4">The sequence shown here is derived from an EMBL/GenBank/DDBJ whole genome shotgun (WGS) entry which is preliminary data.</text>
</comment>
<evidence type="ECO:0000313" key="4">
    <source>
        <dbReference type="EMBL" id="GAA4100535.1"/>
    </source>
</evidence>
<evidence type="ECO:0000256" key="1">
    <source>
        <dbReference type="SAM" id="MobiDB-lite"/>
    </source>
</evidence>
<sequence length="312" mass="32578">MNTLTTVALATGAAAAAALALTGCSVDFGTHRETRAYDVRDAVTTVKLSSSNGRVEIVGSDSPGVHVQERLRWSNSRNKPAPRHSVAGGTLTLGASCGHTVLGPSSCQITYRLRVPRGLAVQVTTDNGAIETTGLGGRLTLRTDTGSITARDLRAPALSARTEDGSIRISGRADTADLTTDTGGISATALRSGRLTARTADGSIRLTGHADTADLTTDTGRIDAAELRSRRLDARTADGGMRITLTAPPDSVRARTDTGPIRLILPAEQSYAITMDSDNGARRIEPGVHNDNRSSRRVNLRTNDGSITVAAA</sequence>
<feature type="region of interest" description="Disordered" evidence="1">
    <location>
        <begin position="281"/>
        <end position="312"/>
    </location>
</feature>
<dbReference type="Pfam" id="PF13349">
    <property type="entry name" value="DUF4097"/>
    <property type="match status" value="1"/>
</dbReference>
<organism evidence="4 5">
    <name type="scientific">Actinomadura miaoliensis</name>
    <dbReference type="NCBI Taxonomy" id="430685"/>
    <lineage>
        <taxon>Bacteria</taxon>
        <taxon>Bacillati</taxon>
        <taxon>Actinomycetota</taxon>
        <taxon>Actinomycetes</taxon>
        <taxon>Streptosporangiales</taxon>
        <taxon>Thermomonosporaceae</taxon>
        <taxon>Actinomadura</taxon>
    </lineage>
</organism>
<feature type="chain" id="PRO_5045313406" evidence="2">
    <location>
        <begin position="21"/>
        <end position="312"/>
    </location>
</feature>
<dbReference type="Gene3D" id="2.160.20.120">
    <property type="match status" value="1"/>
</dbReference>
<evidence type="ECO:0000259" key="3">
    <source>
        <dbReference type="Pfam" id="PF13349"/>
    </source>
</evidence>
<dbReference type="EMBL" id="BAAAZG010000061">
    <property type="protein sequence ID" value="GAA4100535.1"/>
    <property type="molecule type" value="Genomic_DNA"/>
</dbReference>
<proteinExistence type="predicted"/>
<evidence type="ECO:0000313" key="5">
    <source>
        <dbReference type="Proteomes" id="UP001500683"/>
    </source>
</evidence>
<dbReference type="RefSeq" id="WP_344957552.1">
    <property type="nucleotide sequence ID" value="NZ_BAAAZG010000061.1"/>
</dbReference>
<keyword evidence="2" id="KW-0732">Signal</keyword>
<feature type="signal peptide" evidence="2">
    <location>
        <begin position="1"/>
        <end position="20"/>
    </location>
</feature>
<accession>A0ABP7WZ45</accession>
<dbReference type="InterPro" id="IPR025164">
    <property type="entry name" value="Toastrack_DUF4097"/>
</dbReference>
<dbReference type="Proteomes" id="UP001500683">
    <property type="component" value="Unassembled WGS sequence"/>
</dbReference>
<gene>
    <name evidence="4" type="ORF">GCM10022214_77350</name>
</gene>
<keyword evidence="5" id="KW-1185">Reference proteome</keyword>